<evidence type="ECO:0000313" key="9">
    <source>
        <dbReference type="EMBL" id="KXZ20011.1"/>
    </source>
</evidence>
<evidence type="ECO:0000256" key="7">
    <source>
        <dbReference type="RuleBase" id="RU363032"/>
    </source>
</evidence>
<dbReference type="Gene3D" id="1.10.3720.10">
    <property type="entry name" value="MetI-like"/>
    <property type="match status" value="1"/>
</dbReference>
<evidence type="ECO:0000256" key="1">
    <source>
        <dbReference type="ARBA" id="ARBA00004651"/>
    </source>
</evidence>
<keyword evidence="2 7" id="KW-0813">Transport</keyword>
<reference evidence="10" key="1">
    <citation type="submission" date="2016-02" db="EMBL/GenBank/DDBJ databases">
        <authorList>
            <person name="Dunlap C."/>
        </authorList>
    </citation>
    <scope>NUCLEOTIDE SEQUENCE [LARGE SCALE GENOMIC DNA]</scope>
    <source>
        <strain evidence="10">NRRL B-41092</strain>
    </source>
</reference>
<dbReference type="PANTHER" id="PTHR43386:SF1">
    <property type="entry name" value="D,D-DIPEPTIDE TRANSPORT SYSTEM PERMEASE PROTEIN DDPC-RELATED"/>
    <property type="match status" value="1"/>
</dbReference>
<dbReference type="InterPro" id="IPR025966">
    <property type="entry name" value="OppC_N"/>
</dbReference>
<organism evidence="9 10">
    <name type="scientific">Bacillus nakamurai</name>
    <dbReference type="NCBI Taxonomy" id="1793963"/>
    <lineage>
        <taxon>Bacteria</taxon>
        <taxon>Bacillati</taxon>
        <taxon>Bacillota</taxon>
        <taxon>Bacilli</taxon>
        <taxon>Bacillales</taxon>
        <taxon>Bacillaceae</taxon>
        <taxon>Bacillus</taxon>
    </lineage>
</organism>
<keyword evidence="5 7" id="KW-1133">Transmembrane helix</keyword>
<feature type="transmembrane region" description="Helical" evidence="7">
    <location>
        <begin position="20"/>
        <end position="43"/>
    </location>
</feature>
<dbReference type="InterPro" id="IPR035906">
    <property type="entry name" value="MetI-like_sf"/>
</dbReference>
<feature type="transmembrane region" description="Helical" evidence="7">
    <location>
        <begin position="124"/>
        <end position="143"/>
    </location>
</feature>
<sequence>MRKQKDMAPSLWRQAYRRLLHNKLTVVSLLFLCFMFLLCFIGPSFSPYITDRTDISNANQHPGFHHWLGTDQYGRDVLTRLMLAGQISLTVGLASMVMSLVIGSLLGALAGFYRGAADIVIMRLADMLMSIPGLPLLLILAAVLSEWKVPSEYRLYLIMMMLSLIGWPSLARLVRGQILSLKEQPFMMAAEVLGLSDKRKILYHLLPNTLPLLMVAATLHVAGAMLSESALSFLGLGVAPPTPSWGNMMEAANNFMDFTLRPWLWIPPGTAIFMTVVAIHMLGDGLRDAFDPKVKRQVKIK</sequence>
<dbReference type="AlphaFoldDB" id="A0A150F6Y9"/>
<dbReference type="SUPFAM" id="SSF161098">
    <property type="entry name" value="MetI-like"/>
    <property type="match status" value="1"/>
</dbReference>
<feature type="transmembrane region" description="Helical" evidence="7">
    <location>
        <begin position="205"/>
        <end position="226"/>
    </location>
</feature>
<dbReference type="Pfam" id="PF12911">
    <property type="entry name" value="OppC_N"/>
    <property type="match status" value="1"/>
</dbReference>
<evidence type="ECO:0000259" key="8">
    <source>
        <dbReference type="PROSITE" id="PS50928"/>
    </source>
</evidence>
<dbReference type="PROSITE" id="PS50928">
    <property type="entry name" value="ABC_TM1"/>
    <property type="match status" value="1"/>
</dbReference>
<dbReference type="STRING" id="1793963.AXI58_15645"/>
<evidence type="ECO:0000256" key="2">
    <source>
        <dbReference type="ARBA" id="ARBA00022448"/>
    </source>
</evidence>
<dbReference type="InterPro" id="IPR000515">
    <property type="entry name" value="MetI-like"/>
</dbReference>
<gene>
    <name evidence="9" type="ORF">AXI58_15645</name>
</gene>
<keyword evidence="10" id="KW-1185">Reference proteome</keyword>
<keyword evidence="4 7" id="KW-0812">Transmembrane</keyword>
<feature type="transmembrane region" description="Helical" evidence="7">
    <location>
        <begin position="155"/>
        <end position="174"/>
    </location>
</feature>
<comment type="subcellular location">
    <subcellularLocation>
        <location evidence="1 7">Cell membrane</location>
        <topology evidence="1 7">Multi-pass membrane protein</topology>
    </subcellularLocation>
</comment>
<evidence type="ECO:0000256" key="4">
    <source>
        <dbReference type="ARBA" id="ARBA00022692"/>
    </source>
</evidence>
<dbReference type="CDD" id="cd06261">
    <property type="entry name" value="TM_PBP2"/>
    <property type="match status" value="1"/>
</dbReference>
<dbReference type="PANTHER" id="PTHR43386">
    <property type="entry name" value="OLIGOPEPTIDE TRANSPORT SYSTEM PERMEASE PROTEIN APPC"/>
    <property type="match status" value="1"/>
</dbReference>
<accession>A0A150F6Y9</accession>
<feature type="domain" description="ABC transmembrane type-1" evidence="8">
    <location>
        <begin position="85"/>
        <end position="283"/>
    </location>
</feature>
<comment type="caution">
    <text evidence="9">The sequence shown here is derived from an EMBL/GenBank/DDBJ whole genome shotgun (WGS) entry which is preliminary data.</text>
</comment>
<dbReference type="GO" id="GO:0005886">
    <property type="term" value="C:plasma membrane"/>
    <property type="evidence" value="ECO:0007669"/>
    <property type="project" value="UniProtKB-SubCell"/>
</dbReference>
<feature type="transmembrane region" description="Helical" evidence="7">
    <location>
        <begin position="87"/>
        <end position="112"/>
    </location>
</feature>
<evidence type="ECO:0000313" key="10">
    <source>
        <dbReference type="Proteomes" id="UP000075430"/>
    </source>
</evidence>
<protein>
    <submittedName>
        <fullName evidence="9">Peptide ABC transporter permease</fullName>
    </submittedName>
</protein>
<dbReference type="Proteomes" id="UP000075430">
    <property type="component" value="Unassembled WGS sequence"/>
</dbReference>
<evidence type="ECO:0000256" key="6">
    <source>
        <dbReference type="ARBA" id="ARBA00023136"/>
    </source>
</evidence>
<dbReference type="NCBIfam" id="NF045476">
    <property type="entry name" value="Opp4C"/>
    <property type="match status" value="1"/>
</dbReference>
<dbReference type="EMBL" id="LSBA01000015">
    <property type="protein sequence ID" value="KXZ20011.1"/>
    <property type="molecule type" value="Genomic_DNA"/>
</dbReference>
<comment type="similarity">
    <text evidence="7">Belongs to the binding-protein-dependent transport system permease family.</text>
</comment>
<evidence type="ECO:0000256" key="3">
    <source>
        <dbReference type="ARBA" id="ARBA00022475"/>
    </source>
</evidence>
<dbReference type="InterPro" id="IPR053523">
    <property type="entry name" value="Oligopeptide_permease_AppC"/>
</dbReference>
<evidence type="ECO:0000256" key="5">
    <source>
        <dbReference type="ARBA" id="ARBA00022989"/>
    </source>
</evidence>
<keyword evidence="6 7" id="KW-0472">Membrane</keyword>
<proteinExistence type="inferred from homology"/>
<dbReference type="Pfam" id="PF00528">
    <property type="entry name" value="BPD_transp_1"/>
    <property type="match status" value="1"/>
</dbReference>
<dbReference type="RefSeq" id="WP_061521706.1">
    <property type="nucleotide sequence ID" value="NZ_JARLZY010000026.1"/>
</dbReference>
<dbReference type="InterPro" id="IPR050366">
    <property type="entry name" value="BP-dependent_transpt_permease"/>
</dbReference>
<name>A0A150F6Y9_9BACI</name>
<keyword evidence="3" id="KW-1003">Cell membrane</keyword>
<feature type="transmembrane region" description="Helical" evidence="7">
    <location>
        <begin position="263"/>
        <end position="283"/>
    </location>
</feature>
<dbReference type="OrthoDB" id="9797472at2"/>
<dbReference type="GO" id="GO:0055085">
    <property type="term" value="P:transmembrane transport"/>
    <property type="evidence" value="ECO:0007669"/>
    <property type="project" value="InterPro"/>
</dbReference>